<accession>A0AAV5SNX0</accession>
<evidence type="ECO:0000313" key="1">
    <source>
        <dbReference type="EMBL" id="GMS84710.1"/>
    </source>
</evidence>
<dbReference type="AlphaFoldDB" id="A0AAV5SNX0"/>
<dbReference type="Proteomes" id="UP001432027">
    <property type="component" value="Unassembled WGS sequence"/>
</dbReference>
<sequence length="104" mass="10657">IPLLTINDVTISQPRQVFLEGIINGNGTQPYVVIPASQSNLLSTTTSMVQGSNGPIPNPGVPQVVPANTGTVQVGTTLMVLPSNGSIFQFLNQSGTASITPIAG</sequence>
<reference evidence="1" key="1">
    <citation type="submission" date="2023-10" db="EMBL/GenBank/DDBJ databases">
        <title>Genome assembly of Pristionchus species.</title>
        <authorList>
            <person name="Yoshida K."/>
            <person name="Sommer R.J."/>
        </authorList>
    </citation>
    <scope>NUCLEOTIDE SEQUENCE</scope>
    <source>
        <strain evidence="1">RS0144</strain>
    </source>
</reference>
<gene>
    <name evidence="1" type="ORF">PENTCL1PPCAC_6885</name>
</gene>
<keyword evidence="2" id="KW-1185">Reference proteome</keyword>
<organism evidence="1 2">
    <name type="scientific">Pristionchus entomophagus</name>
    <dbReference type="NCBI Taxonomy" id="358040"/>
    <lineage>
        <taxon>Eukaryota</taxon>
        <taxon>Metazoa</taxon>
        <taxon>Ecdysozoa</taxon>
        <taxon>Nematoda</taxon>
        <taxon>Chromadorea</taxon>
        <taxon>Rhabditida</taxon>
        <taxon>Rhabditina</taxon>
        <taxon>Diplogasteromorpha</taxon>
        <taxon>Diplogasteroidea</taxon>
        <taxon>Neodiplogasteridae</taxon>
        <taxon>Pristionchus</taxon>
    </lineage>
</organism>
<dbReference type="EMBL" id="BTSX01000002">
    <property type="protein sequence ID" value="GMS84710.1"/>
    <property type="molecule type" value="Genomic_DNA"/>
</dbReference>
<evidence type="ECO:0000313" key="2">
    <source>
        <dbReference type="Proteomes" id="UP001432027"/>
    </source>
</evidence>
<feature type="non-terminal residue" evidence="1">
    <location>
        <position position="1"/>
    </location>
</feature>
<comment type="caution">
    <text evidence="1">The sequence shown here is derived from an EMBL/GenBank/DDBJ whole genome shotgun (WGS) entry which is preliminary data.</text>
</comment>
<protein>
    <submittedName>
        <fullName evidence="1">Uncharacterized protein</fullName>
    </submittedName>
</protein>
<proteinExistence type="predicted"/>
<name>A0AAV5SNX0_9BILA</name>